<organism evidence="1 2">
    <name type="scientific">Inhella crocodyli</name>
    <dbReference type="NCBI Taxonomy" id="2499851"/>
    <lineage>
        <taxon>Bacteria</taxon>
        <taxon>Pseudomonadati</taxon>
        <taxon>Pseudomonadota</taxon>
        <taxon>Betaproteobacteria</taxon>
        <taxon>Burkholderiales</taxon>
        <taxon>Sphaerotilaceae</taxon>
        <taxon>Inhella</taxon>
    </lineage>
</organism>
<comment type="caution">
    <text evidence="1">The sequence shown here is derived from an EMBL/GenBank/DDBJ whole genome shotgun (WGS) entry which is preliminary data.</text>
</comment>
<dbReference type="RefSeq" id="WP_127683893.1">
    <property type="nucleotide sequence ID" value="NZ_SACM01000005.1"/>
</dbReference>
<keyword evidence="2" id="KW-1185">Reference proteome</keyword>
<dbReference type="OrthoDB" id="289296at2"/>
<sequence length="77" mass="8736">MAQPIPRLSPDTVQRVVAAAWDELPPYDRIRLEYGVGPGALVQLMKRELSPAAFKLWTARDKKAKRPTVRSTFPYGR</sequence>
<reference evidence="1 2" key="1">
    <citation type="submission" date="2019-01" db="EMBL/GenBank/DDBJ databases">
        <authorList>
            <person name="Chen W.-M."/>
        </authorList>
    </citation>
    <scope>NUCLEOTIDE SEQUENCE [LARGE SCALE GENOMIC DNA]</scope>
    <source>
        <strain evidence="1 2">CCP-18</strain>
    </source>
</reference>
<dbReference type="EMBL" id="SACM01000005">
    <property type="protein sequence ID" value="RVT82912.1"/>
    <property type="molecule type" value="Genomic_DNA"/>
</dbReference>
<protein>
    <submittedName>
        <fullName evidence="1">DUF2805 domain-containing protein</fullName>
    </submittedName>
</protein>
<evidence type="ECO:0000313" key="1">
    <source>
        <dbReference type="EMBL" id="RVT82912.1"/>
    </source>
</evidence>
<gene>
    <name evidence="1" type="ORF">EOD73_15200</name>
</gene>
<dbReference type="Proteomes" id="UP000288587">
    <property type="component" value="Unassembled WGS sequence"/>
</dbReference>
<proteinExistence type="predicted"/>
<name>A0A437LC44_9BURK</name>
<evidence type="ECO:0000313" key="2">
    <source>
        <dbReference type="Proteomes" id="UP000288587"/>
    </source>
</evidence>
<dbReference type="AlphaFoldDB" id="A0A437LC44"/>
<accession>A0A437LC44</accession>
<dbReference type="Pfam" id="PF10985">
    <property type="entry name" value="DUF2805"/>
    <property type="match status" value="1"/>
</dbReference>
<dbReference type="InterPro" id="IPR019882">
    <property type="entry name" value="CHP03643"/>
</dbReference>